<evidence type="ECO:0000313" key="2">
    <source>
        <dbReference type="Proteomes" id="UP000831880"/>
    </source>
</evidence>
<dbReference type="EMBL" id="CP095074">
    <property type="protein sequence ID" value="UOQ95653.1"/>
    <property type="molecule type" value="Genomic_DNA"/>
</dbReference>
<name>A0ABY4H5B1_9BACI</name>
<dbReference type="Proteomes" id="UP000831880">
    <property type="component" value="Chromosome"/>
</dbReference>
<organism evidence="1 2">
    <name type="scientific">Halobacillus shinanisalinarum</name>
    <dbReference type="NCBI Taxonomy" id="2932258"/>
    <lineage>
        <taxon>Bacteria</taxon>
        <taxon>Bacillati</taxon>
        <taxon>Bacillota</taxon>
        <taxon>Bacilli</taxon>
        <taxon>Bacillales</taxon>
        <taxon>Bacillaceae</taxon>
        <taxon>Halobacillus</taxon>
    </lineage>
</organism>
<protein>
    <submittedName>
        <fullName evidence="1">Uncharacterized protein</fullName>
    </submittedName>
</protein>
<accession>A0ABY4H5B1</accession>
<gene>
    <name evidence="1" type="ORF">MUO14_09585</name>
</gene>
<dbReference type="RefSeq" id="WP_244755531.1">
    <property type="nucleotide sequence ID" value="NZ_CP095074.1"/>
</dbReference>
<evidence type="ECO:0000313" key="1">
    <source>
        <dbReference type="EMBL" id="UOQ95653.1"/>
    </source>
</evidence>
<sequence length="78" mass="9034">MYAQLQGLPSLRRISEKVKRKKRVLRMAGIVSISKSQFSRKLGDILPEVFQSPCISWFKSYTSYSVPRRPTRLLGTFI</sequence>
<keyword evidence="2" id="KW-1185">Reference proteome</keyword>
<reference evidence="1 2" key="1">
    <citation type="submission" date="2022-04" db="EMBL/GenBank/DDBJ databases">
        <title>Halobacillus sp. isolated from saltern.</title>
        <authorList>
            <person name="Won M."/>
            <person name="Lee C.-M."/>
            <person name="Woen H.-Y."/>
            <person name="Kwon S.-W."/>
        </authorList>
    </citation>
    <scope>NUCLEOTIDE SEQUENCE [LARGE SCALE GENOMIC DNA]</scope>
    <source>
        <strain evidence="1 2">SSTM10-2</strain>
    </source>
</reference>
<proteinExistence type="predicted"/>